<sequence length="422" mass="42692">MSATAKGTAKNGLVVAVAVGLAGVAGMAAPAEATAARPAVAGDVNGDGRVDVIAGLPLMKVKGKSGAGGVVVYSGGPAEVSGRARIVTLAGPVARENLGQVLASGDFDKDGYADVLTSARKKLVVFSGSRSGLRGQGARVIPWPVTAPAMAAADFDGDGYGDVAVTGSKQIVVLRGGKYGLRVAGRLTDGAPQFGAELAVGDVNGDRLADLVATEHRAVAPDAAGPQRITVVPGSRSGLSLERAWSITPTERAARDLAVGDVNGDGKADLVRITSTDGETPTFQVLVQLSQGNGFGPAQALRQADGYPANVGLGDVTGDGRAEVAVHIAAEGDHDWAVLYGGTATGATAQPIRTYGYNTYETRYGTTLRLANVRGDSRADIIVGLPGVYGIGELEILPAGRQEGSQKLGLKTTSGLGWSQPS</sequence>
<evidence type="ECO:0000256" key="3">
    <source>
        <dbReference type="ARBA" id="ARBA00023180"/>
    </source>
</evidence>
<evidence type="ECO:0000256" key="2">
    <source>
        <dbReference type="ARBA" id="ARBA00022737"/>
    </source>
</evidence>
<dbReference type="InterPro" id="IPR028994">
    <property type="entry name" value="Integrin_alpha_N"/>
</dbReference>
<dbReference type="SUPFAM" id="SSF69318">
    <property type="entry name" value="Integrin alpha N-terminal domain"/>
    <property type="match status" value="1"/>
</dbReference>
<evidence type="ECO:0000313" key="5">
    <source>
        <dbReference type="Proteomes" id="UP001596496"/>
    </source>
</evidence>
<evidence type="ECO:0000313" key="4">
    <source>
        <dbReference type="EMBL" id="MFC7384386.1"/>
    </source>
</evidence>
<organism evidence="4 5">
    <name type="scientific">Sphaerisporangium rhizosphaerae</name>
    <dbReference type="NCBI Taxonomy" id="2269375"/>
    <lineage>
        <taxon>Bacteria</taxon>
        <taxon>Bacillati</taxon>
        <taxon>Actinomycetota</taxon>
        <taxon>Actinomycetes</taxon>
        <taxon>Streptosporangiales</taxon>
        <taxon>Streptosporangiaceae</taxon>
        <taxon>Sphaerisporangium</taxon>
    </lineage>
</organism>
<comment type="caution">
    <text evidence="4">The sequence shown here is derived from an EMBL/GenBank/DDBJ whole genome shotgun (WGS) entry which is preliminary data.</text>
</comment>
<reference evidence="5" key="1">
    <citation type="journal article" date="2019" name="Int. J. Syst. Evol. Microbiol.">
        <title>The Global Catalogue of Microorganisms (GCM) 10K type strain sequencing project: providing services to taxonomists for standard genome sequencing and annotation.</title>
        <authorList>
            <consortium name="The Broad Institute Genomics Platform"/>
            <consortium name="The Broad Institute Genome Sequencing Center for Infectious Disease"/>
            <person name="Wu L."/>
            <person name="Ma J."/>
        </authorList>
    </citation>
    <scope>NUCLEOTIDE SEQUENCE [LARGE SCALE GENOMIC DNA]</scope>
    <source>
        <strain evidence="5">CECT 7649</strain>
    </source>
</reference>
<dbReference type="Gene3D" id="2.130.10.130">
    <property type="entry name" value="Integrin alpha, N-terminal"/>
    <property type="match status" value="3"/>
</dbReference>
<dbReference type="Proteomes" id="UP001596496">
    <property type="component" value="Unassembled WGS sequence"/>
</dbReference>
<protein>
    <submittedName>
        <fullName evidence="4">FG-GAP repeat domain-containing protein</fullName>
    </submittedName>
</protein>
<keyword evidence="2" id="KW-0677">Repeat</keyword>
<accession>A0ABW2P406</accession>
<keyword evidence="1" id="KW-0732">Signal</keyword>
<dbReference type="EMBL" id="JBHTCG010000012">
    <property type="protein sequence ID" value="MFC7384386.1"/>
    <property type="molecule type" value="Genomic_DNA"/>
</dbReference>
<dbReference type="RefSeq" id="WP_380828137.1">
    <property type="nucleotide sequence ID" value="NZ_JBHTCG010000012.1"/>
</dbReference>
<name>A0ABW2P406_9ACTN</name>
<keyword evidence="3" id="KW-0325">Glycoprotein</keyword>
<dbReference type="PANTHER" id="PTHR46580:SF2">
    <property type="entry name" value="MAM DOMAIN-CONTAINING PROTEIN"/>
    <property type="match status" value="1"/>
</dbReference>
<evidence type="ECO:0000256" key="1">
    <source>
        <dbReference type="ARBA" id="ARBA00022729"/>
    </source>
</evidence>
<dbReference type="PANTHER" id="PTHR46580">
    <property type="entry name" value="SENSOR KINASE-RELATED"/>
    <property type="match status" value="1"/>
</dbReference>
<proteinExistence type="predicted"/>
<keyword evidence="5" id="KW-1185">Reference proteome</keyword>
<dbReference type="Pfam" id="PF13517">
    <property type="entry name" value="FG-GAP_3"/>
    <property type="match status" value="2"/>
</dbReference>
<gene>
    <name evidence="4" type="ORF">ACFQSB_19400</name>
</gene>
<dbReference type="InterPro" id="IPR013519">
    <property type="entry name" value="Int_alpha_beta-p"/>
</dbReference>
<dbReference type="SMART" id="SM00191">
    <property type="entry name" value="Int_alpha"/>
    <property type="match status" value="5"/>
</dbReference>
<dbReference type="InterPro" id="IPR013517">
    <property type="entry name" value="FG-GAP"/>
</dbReference>